<feature type="compositionally biased region" description="Polar residues" evidence="1">
    <location>
        <begin position="108"/>
        <end position="122"/>
    </location>
</feature>
<reference evidence="2 3" key="2">
    <citation type="journal article" date="2019" name="G3 (Bethesda)">
        <title>Hybrid Assembly of the Genome of the Entomopathogenic Nematode Steinernema carpocapsae Identifies the X-Chromosome.</title>
        <authorList>
            <person name="Serra L."/>
            <person name="Macchietto M."/>
            <person name="Macias-Munoz A."/>
            <person name="McGill C.J."/>
            <person name="Rodriguez I.M."/>
            <person name="Rodriguez B."/>
            <person name="Murad R."/>
            <person name="Mortazavi A."/>
        </authorList>
    </citation>
    <scope>NUCLEOTIDE SEQUENCE [LARGE SCALE GENOMIC DNA]</scope>
    <source>
        <strain evidence="2 3">ALL</strain>
    </source>
</reference>
<gene>
    <name evidence="2" type="ORF">L596_018518</name>
</gene>
<keyword evidence="3" id="KW-1185">Reference proteome</keyword>
<sequence length="205" mass="22737">MQSNSFIWVKCFASLTVEAGDIRRIRCVYTPTNRPETVPTTLLSHLNVGTSSPKTIVPVSPMVRPPSAIVTPVPIFCTPSTPGTSSTPVLPSIHRHQGFPISPALTEECSQAPRSRSHSLTASDRKRRYSETAPSPNNLLSPPKTATSTSAYPKTPERNYENVLEFFVQRSRLLQEQVQRKQMEIFKLSQHPTPTPQTPLFKNGS</sequence>
<feature type="compositionally biased region" description="Polar residues" evidence="1">
    <location>
        <begin position="132"/>
        <end position="152"/>
    </location>
</feature>
<dbReference type="Proteomes" id="UP000298663">
    <property type="component" value="Unassembled WGS sequence"/>
</dbReference>
<feature type="region of interest" description="Disordered" evidence="1">
    <location>
        <begin position="106"/>
        <end position="156"/>
    </location>
</feature>
<name>A0A4U5N5D4_STECR</name>
<organism evidence="2 3">
    <name type="scientific">Steinernema carpocapsae</name>
    <name type="common">Entomopathogenic nematode</name>
    <dbReference type="NCBI Taxonomy" id="34508"/>
    <lineage>
        <taxon>Eukaryota</taxon>
        <taxon>Metazoa</taxon>
        <taxon>Ecdysozoa</taxon>
        <taxon>Nematoda</taxon>
        <taxon>Chromadorea</taxon>
        <taxon>Rhabditida</taxon>
        <taxon>Tylenchina</taxon>
        <taxon>Panagrolaimomorpha</taxon>
        <taxon>Strongyloidoidea</taxon>
        <taxon>Steinernematidae</taxon>
        <taxon>Steinernema</taxon>
    </lineage>
</organism>
<evidence type="ECO:0000313" key="2">
    <source>
        <dbReference type="EMBL" id="TKR77574.1"/>
    </source>
</evidence>
<protein>
    <submittedName>
        <fullName evidence="2">Uncharacterized protein</fullName>
    </submittedName>
</protein>
<evidence type="ECO:0000313" key="3">
    <source>
        <dbReference type="Proteomes" id="UP000298663"/>
    </source>
</evidence>
<reference evidence="2 3" key="1">
    <citation type="journal article" date="2015" name="Genome Biol.">
        <title>Comparative genomics of Steinernema reveals deeply conserved gene regulatory networks.</title>
        <authorList>
            <person name="Dillman A.R."/>
            <person name="Macchietto M."/>
            <person name="Porter C.F."/>
            <person name="Rogers A."/>
            <person name="Williams B."/>
            <person name="Antoshechkin I."/>
            <person name="Lee M.M."/>
            <person name="Goodwin Z."/>
            <person name="Lu X."/>
            <person name="Lewis E.E."/>
            <person name="Goodrich-Blair H."/>
            <person name="Stock S.P."/>
            <person name="Adams B.J."/>
            <person name="Sternberg P.W."/>
            <person name="Mortazavi A."/>
        </authorList>
    </citation>
    <scope>NUCLEOTIDE SEQUENCE [LARGE SCALE GENOMIC DNA]</scope>
    <source>
        <strain evidence="2 3">ALL</strain>
    </source>
</reference>
<dbReference type="EMBL" id="AZBU02000005">
    <property type="protein sequence ID" value="TKR77574.1"/>
    <property type="molecule type" value="Genomic_DNA"/>
</dbReference>
<dbReference type="AlphaFoldDB" id="A0A4U5N5D4"/>
<feature type="region of interest" description="Disordered" evidence="1">
    <location>
        <begin position="186"/>
        <end position="205"/>
    </location>
</feature>
<proteinExistence type="predicted"/>
<comment type="caution">
    <text evidence="2">The sequence shown here is derived from an EMBL/GenBank/DDBJ whole genome shotgun (WGS) entry which is preliminary data.</text>
</comment>
<accession>A0A4U5N5D4</accession>
<evidence type="ECO:0000256" key="1">
    <source>
        <dbReference type="SAM" id="MobiDB-lite"/>
    </source>
</evidence>